<feature type="transmembrane region" description="Helical" evidence="1">
    <location>
        <begin position="98"/>
        <end position="116"/>
    </location>
</feature>
<feature type="transmembrane region" description="Helical" evidence="1">
    <location>
        <begin position="161"/>
        <end position="181"/>
    </location>
</feature>
<feature type="transmembrane region" description="Helical" evidence="1">
    <location>
        <begin position="6"/>
        <end position="25"/>
    </location>
</feature>
<feature type="domain" description="EamA" evidence="2">
    <location>
        <begin position="5"/>
        <end position="139"/>
    </location>
</feature>
<dbReference type="Proteomes" id="UP000009100">
    <property type="component" value="Chromosome 2"/>
</dbReference>
<keyword evidence="1" id="KW-1133">Transmembrane helix</keyword>
<feature type="domain" description="EamA" evidence="2">
    <location>
        <begin position="160"/>
        <end position="302"/>
    </location>
</feature>
<evidence type="ECO:0000313" key="3">
    <source>
        <dbReference type="EMBL" id="CAV25519.1"/>
    </source>
</evidence>
<evidence type="ECO:0000256" key="1">
    <source>
        <dbReference type="SAM" id="Phobius"/>
    </source>
</evidence>
<feature type="transmembrane region" description="Helical" evidence="1">
    <location>
        <begin position="37"/>
        <end position="55"/>
    </location>
</feature>
<reference evidence="3 4" key="1">
    <citation type="submission" date="2009-02" db="EMBL/GenBank/DDBJ databases">
        <title>Vibrio splendidus str. LGP32 complete genome.</title>
        <authorList>
            <person name="Mazel D."/>
            <person name="Le Roux F."/>
        </authorList>
    </citation>
    <scope>NUCLEOTIDE SEQUENCE [LARGE SCALE GENOMIC DNA]</scope>
    <source>
        <strain evidence="3 4">LGP32</strain>
    </source>
</reference>
<dbReference type="EMBL" id="FM954973">
    <property type="protein sequence ID" value="CAV25519.1"/>
    <property type="molecule type" value="Genomic_DNA"/>
</dbReference>
<dbReference type="HOGENOM" id="CLU_058789_2_0_6"/>
<proteinExistence type="predicted"/>
<name>B7VQG1_VIBA3</name>
<keyword evidence="1" id="KW-0812">Transmembrane</keyword>
<dbReference type="KEGG" id="vsp:VS_II0192"/>
<dbReference type="Pfam" id="PF00892">
    <property type="entry name" value="EamA"/>
    <property type="match status" value="2"/>
</dbReference>
<gene>
    <name evidence="3" type="ordered locus">VS_II0192</name>
</gene>
<keyword evidence="1" id="KW-0472">Membrane</keyword>
<accession>B7VQG1</accession>
<feature type="transmembrane region" description="Helical" evidence="1">
    <location>
        <begin position="193"/>
        <end position="211"/>
    </location>
</feature>
<feature type="transmembrane region" description="Helical" evidence="1">
    <location>
        <begin position="259"/>
        <end position="278"/>
    </location>
</feature>
<evidence type="ECO:0000313" key="4">
    <source>
        <dbReference type="Proteomes" id="UP000009100"/>
    </source>
</evidence>
<sequence length="304" mass="32364">MRMYIGELAAIGAAMVWACATWIYGQFGHRFSAMQLNIVKGVVASGMMLLVMPLIPMPEFELSANHFGILAISGVIGIAVGDSAYFAALKRIGANKTLLLESLAPPLSGVLALMFLGAALTLQSWLGVVITTLAVTFVVFQPSKSANGNDISNDKAQWGGIGYGLMASVCQASGVVISHYALVAGDIPPLLGALIRLTIGVFAVMLIIPFVEKKPYSSIKRDLWAMTKLDKLWLLGAIFVGTFLALWLQQVALKNANPAIAQTLIATSPVFILVIYAIRGEKVSKQSIIGTLAALGGISLFFYQ</sequence>
<feature type="transmembrane region" description="Helical" evidence="1">
    <location>
        <begin position="122"/>
        <end position="140"/>
    </location>
</feature>
<dbReference type="GO" id="GO:0016020">
    <property type="term" value="C:membrane"/>
    <property type="evidence" value="ECO:0007669"/>
    <property type="project" value="InterPro"/>
</dbReference>
<protein>
    <recommendedName>
        <fullName evidence="2">EamA domain-containing protein</fullName>
    </recommendedName>
</protein>
<feature type="transmembrane region" description="Helical" evidence="1">
    <location>
        <begin position="232"/>
        <end position="253"/>
    </location>
</feature>
<organism evidence="3 4">
    <name type="scientific">Vibrio atlanticus (strain LGP32)</name>
    <name type="common">Vibrio splendidus (strain Mel32)</name>
    <dbReference type="NCBI Taxonomy" id="575788"/>
    <lineage>
        <taxon>Bacteria</taxon>
        <taxon>Pseudomonadati</taxon>
        <taxon>Pseudomonadota</taxon>
        <taxon>Gammaproteobacteria</taxon>
        <taxon>Vibrionales</taxon>
        <taxon>Vibrionaceae</taxon>
        <taxon>Vibrio</taxon>
    </lineage>
</organism>
<dbReference type="STRING" id="575788.VS_II0192"/>
<dbReference type="PANTHER" id="PTHR22911">
    <property type="entry name" value="ACYL-MALONYL CONDENSING ENZYME-RELATED"/>
    <property type="match status" value="1"/>
</dbReference>
<dbReference type="PANTHER" id="PTHR22911:SF137">
    <property type="entry name" value="SOLUTE CARRIER FAMILY 35 MEMBER G2-RELATED"/>
    <property type="match status" value="1"/>
</dbReference>
<dbReference type="InterPro" id="IPR000620">
    <property type="entry name" value="EamA_dom"/>
</dbReference>
<dbReference type="SUPFAM" id="SSF103481">
    <property type="entry name" value="Multidrug resistance efflux transporter EmrE"/>
    <property type="match status" value="2"/>
</dbReference>
<feature type="transmembrane region" description="Helical" evidence="1">
    <location>
        <begin position="67"/>
        <end position="86"/>
    </location>
</feature>
<evidence type="ECO:0000259" key="2">
    <source>
        <dbReference type="Pfam" id="PF00892"/>
    </source>
</evidence>
<dbReference type="eggNOG" id="COG0697">
    <property type="taxonomic scope" value="Bacteria"/>
</dbReference>
<dbReference type="AlphaFoldDB" id="B7VQG1"/>
<dbReference type="InterPro" id="IPR037185">
    <property type="entry name" value="EmrE-like"/>
</dbReference>